<evidence type="ECO:0000256" key="10">
    <source>
        <dbReference type="SAM" id="SignalP"/>
    </source>
</evidence>
<keyword evidence="5" id="KW-0653">Protein transport</keyword>
<feature type="chain" id="PRO_5038141330" evidence="10">
    <location>
        <begin position="25"/>
        <end position="684"/>
    </location>
</feature>
<protein>
    <submittedName>
        <fullName evidence="12">Type IV pilus secretin PilQ</fullName>
    </submittedName>
</protein>
<evidence type="ECO:0000256" key="6">
    <source>
        <dbReference type="ARBA" id="ARBA00023136"/>
    </source>
</evidence>
<dbReference type="InterPro" id="IPR049371">
    <property type="entry name" value="GspD-like_N0"/>
</dbReference>
<gene>
    <name evidence="12" type="primary">pilQ</name>
    <name evidence="12" type="ORF">IPK02_15490</name>
</gene>
<dbReference type="GO" id="GO:0009279">
    <property type="term" value="C:cell outer membrane"/>
    <property type="evidence" value="ECO:0007669"/>
    <property type="project" value="UniProtKB-SubCell"/>
</dbReference>
<evidence type="ECO:0000256" key="3">
    <source>
        <dbReference type="ARBA" id="ARBA00022692"/>
    </source>
</evidence>
<dbReference type="AlphaFoldDB" id="A0A935TD58"/>
<dbReference type="InterPro" id="IPR005644">
    <property type="entry name" value="NolW-like"/>
</dbReference>
<comment type="subcellular location">
    <subcellularLocation>
        <location evidence="9">Cell outer membrane</location>
    </subcellularLocation>
    <subcellularLocation>
        <location evidence="1">Membrane</location>
    </subcellularLocation>
</comment>
<evidence type="ECO:0000256" key="8">
    <source>
        <dbReference type="RuleBase" id="RU004003"/>
    </source>
</evidence>
<dbReference type="InterPro" id="IPR051808">
    <property type="entry name" value="Type_IV_pilus_biogenesis"/>
</dbReference>
<dbReference type="PANTHER" id="PTHR30604:SF1">
    <property type="entry name" value="DNA UTILIZATION PROTEIN HOFQ"/>
    <property type="match status" value="1"/>
</dbReference>
<feature type="domain" description="Secretin/TonB short N-terminal" evidence="11">
    <location>
        <begin position="299"/>
        <end position="347"/>
    </location>
</feature>
<dbReference type="InterPro" id="IPR011662">
    <property type="entry name" value="Secretin/TonB_short_N"/>
</dbReference>
<dbReference type="NCBIfam" id="TIGR02515">
    <property type="entry name" value="IV_pilus_PilQ"/>
    <property type="match status" value="1"/>
</dbReference>
<evidence type="ECO:0000256" key="7">
    <source>
        <dbReference type="ARBA" id="ARBA00023237"/>
    </source>
</evidence>
<evidence type="ECO:0000259" key="11">
    <source>
        <dbReference type="SMART" id="SM00965"/>
    </source>
</evidence>
<keyword evidence="4 10" id="KW-0732">Signal</keyword>
<evidence type="ECO:0000256" key="4">
    <source>
        <dbReference type="ARBA" id="ARBA00022729"/>
    </source>
</evidence>
<reference evidence="12 13" key="1">
    <citation type="submission" date="2020-10" db="EMBL/GenBank/DDBJ databases">
        <title>Connecting structure to function with the recovery of over 1000 high-quality activated sludge metagenome-assembled genomes encoding full-length rRNA genes using long-read sequencing.</title>
        <authorList>
            <person name="Singleton C.M."/>
            <person name="Petriglieri F."/>
            <person name="Kristensen J.M."/>
            <person name="Kirkegaard R.H."/>
            <person name="Michaelsen T.Y."/>
            <person name="Andersen M.H."/>
            <person name="Karst S.M."/>
            <person name="Dueholm M.S."/>
            <person name="Nielsen P.H."/>
            <person name="Albertsen M."/>
        </authorList>
    </citation>
    <scope>NUCLEOTIDE SEQUENCE [LARGE SCALE GENOMIC DNA]</scope>
    <source>
        <strain evidence="12">Fred_18-Q3-R57-64_BAT3C.720</strain>
    </source>
</reference>
<dbReference type="Gene3D" id="3.30.1370.130">
    <property type="match status" value="1"/>
</dbReference>
<dbReference type="InterPro" id="IPR038591">
    <property type="entry name" value="NolW-like_sf"/>
</dbReference>
<dbReference type="PRINTS" id="PR00811">
    <property type="entry name" value="BCTERIALGSPD"/>
</dbReference>
<dbReference type="InterPro" id="IPR013355">
    <property type="entry name" value="Pilus_4_PilQ"/>
</dbReference>
<dbReference type="PANTHER" id="PTHR30604">
    <property type="entry name" value="PROTEIN TRANSPORT PROTEIN HOFQ"/>
    <property type="match status" value="1"/>
</dbReference>
<evidence type="ECO:0000256" key="1">
    <source>
        <dbReference type="ARBA" id="ARBA00004370"/>
    </source>
</evidence>
<comment type="caution">
    <text evidence="12">The sequence shown here is derived from an EMBL/GenBank/DDBJ whole genome shotgun (WGS) entry which is preliminary data.</text>
</comment>
<dbReference type="InterPro" id="IPR004846">
    <property type="entry name" value="T2SS/T3SS_dom"/>
</dbReference>
<dbReference type="GO" id="GO:0009306">
    <property type="term" value="P:protein secretion"/>
    <property type="evidence" value="ECO:0007669"/>
    <property type="project" value="InterPro"/>
</dbReference>
<dbReference type="Pfam" id="PF21305">
    <property type="entry name" value="type_II_gspD_N0"/>
    <property type="match status" value="1"/>
</dbReference>
<keyword evidence="6" id="KW-0472">Membrane</keyword>
<evidence type="ECO:0000256" key="9">
    <source>
        <dbReference type="RuleBase" id="RU004004"/>
    </source>
</evidence>
<dbReference type="Gene3D" id="2.60.40.3500">
    <property type="match status" value="1"/>
</dbReference>
<dbReference type="Pfam" id="PF00263">
    <property type="entry name" value="Secretin"/>
    <property type="match status" value="1"/>
</dbReference>
<keyword evidence="3" id="KW-0812">Transmembrane</keyword>
<feature type="signal peptide" evidence="10">
    <location>
        <begin position="1"/>
        <end position="24"/>
    </location>
</feature>
<dbReference type="Pfam" id="PF11741">
    <property type="entry name" value="AMIN"/>
    <property type="match status" value="2"/>
</dbReference>
<proteinExistence type="inferred from homology"/>
<evidence type="ECO:0000256" key="5">
    <source>
        <dbReference type="ARBA" id="ARBA00022927"/>
    </source>
</evidence>
<keyword evidence="7" id="KW-0998">Cell outer membrane</keyword>
<name>A0A935TD58_9PROT</name>
<keyword evidence="2 9" id="KW-0813">Transport</keyword>
<dbReference type="Proteomes" id="UP000706151">
    <property type="component" value="Unassembled WGS sequence"/>
</dbReference>
<dbReference type="Gene3D" id="3.30.1370.120">
    <property type="match status" value="1"/>
</dbReference>
<evidence type="ECO:0000313" key="12">
    <source>
        <dbReference type="EMBL" id="MBK7955233.1"/>
    </source>
</evidence>
<sequence length="684" mass="74707">MKQIKQKLLGFFAGVLLALGNVHAQEATQNSIESMNVVQQGAILNVKLTFREPLKALPAAFSVAKPARMAFDFPNTINGLGKSSQVYNEGDLKSANIVQADDRTRVVLNLQKAMTYEATIDGNSLVLALVPSGMPEGAAPVEHFAQARPSAQSNSIRAIAFRRGKDGEGRITVDLSDANAGIDIKQQGSNLIVDFAKVTVPEDLRKRLDVTDFATPVLTVNTVQKGANTRMTITPRGLWEHNAYQSDNQFVIEVKPVIENPNKLVQGSRGGYQGEKLSLNFQNVDVRRLLQVIGEFTGMNMVVSDSVGGAITLILKDVPWDQALDIIMQQKGLDMRKNGNVILIAPREEIATKEKLDFESRAQIGDLEPLQTESFQMNYIKAEAVQKLLVDPKQTLLSRRGSALLDDRSNMMFVKDTPSRLDDVRAMIAKVDIPVRQVMIEARIVEAGDSFAKNLGIRLLWNQTDRNGAVTVGGGQNFSGQLNSASLVNLPATPRTGTPGNLAFTLFNVAQTQFLTVEVSALEADGRGKVISSPRVMTANTVEAIIEQGVEIPYQQATSSGATSVSFRKANLSLKVKPQITPDGKIIMSLDVNKDTPNTRLSTGAGVAIDTKHVKTEVLVENGGTVVIGGIYTQETRNNTQRILFFGDLPYVGWLFKNREIIDDKTELLVFITPRILAENLTVR</sequence>
<dbReference type="Pfam" id="PF03958">
    <property type="entry name" value="Secretin_N"/>
    <property type="match status" value="1"/>
</dbReference>
<dbReference type="InterPro" id="IPR021731">
    <property type="entry name" value="AMIN_dom"/>
</dbReference>
<dbReference type="SMART" id="SM00965">
    <property type="entry name" value="STN"/>
    <property type="match status" value="1"/>
</dbReference>
<dbReference type="EMBL" id="JADJOT010000010">
    <property type="protein sequence ID" value="MBK7955233.1"/>
    <property type="molecule type" value="Genomic_DNA"/>
</dbReference>
<evidence type="ECO:0000313" key="13">
    <source>
        <dbReference type="Proteomes" id="UP000706151"/>
    </source>
</evidence>
<accession>A0A935TD58</accession>
<comment type="similarity">
    <text evidence="8">Belongs to the bacterial secretin family.</text>
</comment>
<dbReference type="InterPro" id="IPR001775">
    <property type="entry name" value="GspD/PilQ"/>
</dbReference>
<organism evidence="12 13">
    <name type="scientific">Candidatus Accumulibacter affinis</name>
    <dbReference type="NCBI Taxonomy" id="2954384"/>
    <lineage>
        <taxon>Bacteria</taxon>
        <taxon>Pseudomonadati</taxon>
        <taxon>Pseudomonadota</taxon>
        <taxon>Betaproteobacteria</taxon>
        <taxon>Candidatus Accumulibacter</taxon>
    </lineage>
</organism>
<evidence type="ECO:0000256" key="2">
    <source>
        <dbReference type="ARBA" id="ARBA00022448"/>
    </source>
</evidence>
<dbReference type="Gene3D" id="2.60.40.3470">
    <property type="match status" value="1"/>
</dbReference>